<dbReference type="PROSITE" id="PS51257">
    <property type="entry name" value="PROKAR_LIPOPROTEIN"/>
    <property type="match status" value="1"/>
</dbReference>
<feature type="signal peptide" evidence="1">
    <location>
        <begin position="1"/>
        <end position="15"/>
    </location>
</feature>
<sequence length="217" mass="22935">MKSILILCLIGLAACQYQQQNGILSPTTGTQIPLGSNFTLVVRQFGSMAVGGFAVNITITNVATKESHFYGQFRDVGYPASFNLIAPGASFGAGPANITVNDIVGLVQNDGSATIDPNVTPFYSVIVQLTGSNGHTSQSSSNQPAVVPTTTAAKACGVNEGSCDDVRVGKVCYDTTNYHCVSDNGKHVLCHKPDESCGNYCYDINLYTCHNGQLVRK</sequence>
<dbReference type="EMBL" id="MDYQ01000009">
    <property type="protein sequence ID" value="PRP88553.1"/>
    <property type="molecule type" value="Genomic_DNA"/>
</dbReference>
<evidence type="ECO:0000313" key="2">
    <source>
        <dbReference type="EMBL" id="PRP88553.1"/>
    </source>
</evidence>
<protein>
    <submittedName>
        <fullName evidence="2">Uncharacterized protein</fullName>
    </submittedName>
</protein>
<organism evidence="2 3">
    <name type="scientific">Planoprotostelium fungivorum</name>
    <dbReference type="NCBI Taxonomy" id="1890364"/>
    <lineage>
        <taxon>Eukaryota</taxon>
        <taxon>Amoebozoa</taxon>
        <taxon>Evosea</taxon>
        <taxon>Variosea</taxon>
        <taxon>Cavosteliida</taxon>
        <taxon>Cavosteliaceae</taxon>
        <taxon>Planoprotostelium</taxon>
    </lineage>
</organism>
<keyword evidence="3" id="KW-1185">Reference proteome</keyword>
<proteinExistence type="predicted"/>
<evidence type="ECO:0000313" key="3">
    <source>
        <dbReference type="Proteomes" id="UP000241769"/>
    </source>
</evidence>
<dbReference type="InParanoid" id="A0A2P6NX65"/>
<reference evidence="2 3" key="1">
    <citation type="journal article" date="2018" name="Genome Biol. Evol.">
        <title>Multiple Roots of Fruiting Body Formation in Amoebozoa.</title>
        <authorList>
            <person name="Hillmann F."/>
            <person name="Forbes G."/>
            <person name="Novohradska S."/>
            <person name="Ferling I."/>
            <person name="Riege K."/>
            <person name="Groth M."/>
            <person name="Westermann M."/>
            <person name="Marz M."/>
            <person name="Spaller T."/>
            <person name="Winckler T."/>
            <person name="Schaap P."/>
            <person name="Glockner G."/>
        </authorList>
    </citation>
    <scope>NUCLEOTIDE SEQUENCE [LARGE SCALE GENOMIC DNA]</scope>
    <source>
        <strain evidence="2 3">Jena</strain>
    </source>
</reference>
<gene>
    <name evidence="2" type="ORF">PROFUN_02964</name>
</gene>
<dbReference type="AlphaFoldDB" id="A0A2P6NX65"/>
<name>A0A2P6NX65_9EUKA</name>
<feature type="chain" id="PRO_5015127616" evidence="1">
    <location>
        <begin position="16"/>
        <end position="217"/>
    </location>
</feature>
<dbReference type="Proteomes" id="UP000241769">
    <property type="component" value="Unassembled WGS sequence"/>
</dbReference>
<comment type="caution">
    <text evidence="2">The sequence shown here is derived from an EMBL/GenBank/DDBJ whole genome shotgun (WGS) entry which is preliminary data.</text>
</comment>
<keyword evidence="1" id="KW-0732">Signal</keyword>
<evidence type="ECO:0000256" key="1">
    <source>
        <dbReference type="SAM" id="SignalP"/>
    </source>
</evidence>
<accession>A0A2P6NX65</accession>